<proteinExistence type="predicted"/>
<dbReference type="CDD" id="cd03221">
    <property type="entry name" value="ABCF_EF-3"/>
    <property type="match status" value="2"/>
</dbReference>
<dbReference type="Gene3D" id="3.40.50.300">
    <property type="entry name" value="P-loop containing nucleotide triphosphate hydrolases"/>
    <property type="match status" value="2"/>
</dbReference>
<evidence type="ECO:0000313" key="5">
    <source>
        <dbReference type="EMBL" id="OXS38835.1"/>
    </source>
</evidence>
<dbReference type="PANTHER" id="PTHR42855">
    <property type="entry name" value="ABC TRANSPORTER ATP-BINDING SUBUNIT"/>
    <property type="match status" value="1"/>
</dbReference>
<evidence type="ECO:0000259" key="4">
    <source>
        <dbReference type="PROSITE" id="PS50893"/>
    </source>
</evidence>
<dbReference type="Proteomes" id="UP000215261">
    <property type="component" value="Unassembled WGS sequence"/>
</dbReference>
<dbReference type="SUPFAM" id="SSF52540">
    <property type="entry name" value="P-loop containing nucleoside triphosphate hydrolases"/>
    <property type="match status" value="2"/>
</dbReference>
<dbReference type="GO" id="GO:0016887">
    <property type="term" value="F:ATP hydrolysis activity"/>
    <property type="evidence" value="ECO:0007669"/>
    <property type="project" value="InterPro"/>
</dbReference>
<feature type="domain" description="ABC transporter" evidence="4">
    <location>
        <begin position="4"/>
        <end position="214"/>
    </location>
</feature>
<organism evidence="5 6">
    <name type="scientific">Ligilactobacillus agilis</name>
    <dbReference type="NCBI Taxonomy" id="1601"/>
    <lineage>
        <taxon>Bacteria</taxon>
        <taxon>Bacillati</taxon>
        <taxon>Bacillota</taxon>
        <taxon>Bacilli</taxon>
        <taxon>Lactobacillales</taxon>
        <taxon>Lactobacillaceae</taxon>
        <taxon>Ligilactobacillus</taxon>
    </lineage>
</organism>
<dbReference type="GO" id="GO:0005524">
    <property type="term" value="F:ATP binding"/>
    <property type="evidence" value="ECO:0007669"/>
    <property type="project" value="UniProtKB-KW"/>
</dbReference>
<dbReference type="InterPro" id="IPR003593">
    <property type="entry name" value="AAA+_ATPase"/>
</dbReference>
<reference evidence="5 6" key="1">
    <citation type="submission" date="2016-03" db="EMBL/GenBank/DDBJ databases">
        <title>Sequencing of Lactobacillus Species from Commercial Turkeys.</title>
        <authorList>
            <person name="Johnson T.J."/>
            <person name="Youmans B.P."/>
            <person name="Case K.A."/>
        </authorList>
    </citation>
    <scope>NUCLEOTIDE SEQUENCE [LARGE SCALE GENOMIC DNA]</scope>
    <source>
        <strain evidence="5 6">UMNLA1</strain>
    </source>
</reference>
<dbReference type="EMBL" id="LUGO01000068">
    <property type="protein sequence ID" value="OXS38835.1"/>
    <property type="molecule type" value="Genomic_DNA"/>
</dbReference>
<sequence>MSIIQINNVTFAYPNGSENVFTDLNLQLDSSWKLGLVGRNGRGKTTFLKLLLGKLDYRGNITSSLRFEYFPYPVVDEDQFVGELLQGIAPTVQEWEFVRELSYLGMEADSLWLPFSTLSEGQQTKVLLAGLFLKPDCFLLIDEPTNHLDVAGRKLVANYLKKKTGFILVSHDRNFLDACIDHVLSLNRADISLTKGDFSTWLQNFENDQANKLVQNDRLKKEVKRLKTAARQSASWSDKVERSKNGTTNSGSKLDKGYVGHKSAKMMQRSKSLQKRQAKELAAKEGLLNNLETISELKLSPLTFHEQRLAWAENLQITYPNGWKSKAVSFELKQGQRLALTGANGSGKSSLLKLFLGQDIPYQGVLTVKPQLKISYLPQDASFLAGPIKTYAEQLGIDETLLFTLLRKLDFERDLFSKDMANFSEGQKKKVLIAASLCQSAHLYIWDEPLNYIDIYARMQLEALLAKVKPTMILVEHDEYFLQGLATDYLEL</sequence>
<dbReference type="InterPro" id="IPR003439">
    <property type="entry name" value="ABC_transporter-like_ATP-bd"/>
</dbReference>
<protein>
    <submittedName>
        <fullName evidence="5">Lsa family ABC-F type ribosomal protection protein</fullName>
    </submittedName>
</protein>
<keyword evidence="1" id="KW-0547">Nucleotide-binding</keyword>
<gene>
    <name evidence="5" type="ORF">AYP69_08120</name>
</gene>
<dbReference type="AlphaFoldDB" id="A0A226RHM9"/>
<comment type="caution">
    <text evidence="5">The sequence shown here is derived from an EMBL/GenBank/DDBJ whole genome shotgun (WGS) entry which is preliminary data.</text>
</comment>
<dbReference type="InterPro" id="IPR051309">
    <property type="entry name" value="ABCF_ATPase"/>
</dbReference>
<name>A0A226RHM9_9LACO</name>
<evidence type="ECO:0000256" key="3">
    <source>
        <dbReference type="SAM" id="MobiDB-lite"/>
    </source>
</evidence>
<keyword evidence="2" id="KW-0067">ATP-binding</keyword>
<dbReference type="PANTHER" id="PTHR42855:SF2">
    <property type="entry name" value="DRUG RESISTANCE ABC TRANSPORTER,ATP-BINDING PROTEIN"/>
    <property type="match status" value="1"/>
</dbReference>
<evidence type="ECO:0000256" key="1">
    <source>
        <dbReference type="ARBA" id="ARBA00022741"/>
    </source>
</evidence>
<dbReference type="RefSeq" id="WP_089144274.1">
    <property type="nucleotide sequence ID" value="NZ_LUGD01000049.1"/>
</dbReference>
<feature type="region of interest" description="Disordered" evidence="3">
    <location>
        <begin position="234"/>
        <end position="257"/>
    </location>
</feature>
<evidence type="ECO:0000313" key="6">
    <source>
        <dbReference type="Proteomes" id="UP000215261"/>
    </source>
</evidence>
<feature type="domain" description="ABC transporter" evidence="4">
    <location>
        <begin position="297"/>
        <end position="492"/>
    </location>
</feature>
<evidence type="ECO:0000256" key="2">
    <source>
        <dbReference type="ARBA" id="ARBA00022840"/>
    </source>
</evidence>
<dbReference type="InterPro" id="IPR027417">
    <property type="entry name" value="P-loop_NTPase"/>
</dbReference>
<accession>A0A226RHM9</accession>
<dbReference type="Pfam" id="PF00005">
    <property type="entry name" value="ABC_tran"/>
    <property type="match status" value="2"/>
</dbReference>
<dbReference type="SMART" id="SM00382">
    <property type="entry name" value="AAA"/>
    <property type="match status" value="2"/>
</dbReference>
<dbReference type="NCBIfam" id="NF000355">
    <property type="entry name" value="ribo_prot_ABC_F"/>
    <property type="match status" value="1"/>
</dbReference>
<dbReference type="PROSITE" id="PS50893">
    <property type="entry name" value="ABC_TRANSPORTER_2"/>
    <property type="match status" value="2"/>
</dbReference>